<organism evidence="12 13">
    <name type="scientific">Daldinia eschscholtzii</name>
    <dbReference type="NCBI Taxonomy" id="292717"/>
    <lineage>
        <taxon>Eukaryota</taxon>
        <taxon>Fungi</taxon>
        <taxon>Dikarya</taxon>
        <taxon>Ascomycota</taxon>
        <taxon>Pezizomycotina</taxon>
        <taxon>Sordariomycetes</taxon>
        <taxon>Xylariomycetidae</taxon>
        <taxon>Xylariales</taxon>
        <taxon>Hypoxylaceae</taxon>
        <taxon>Daldinia</taxon>
    </lineage>
</organism>
<feature type="domain" description="Anaphase-promoting complex subunit 1 N-terminal" evidence="11">
    <location>
        <begin position="30"/>
        <end position="771"/>
    </location>
</feature>
<evidence type="ECO:0000256" key="1">
    <source>
        <dbReference type="ARBA" id="ARBA00004141"/>
    </source>
</evidence>
<evidence type="ECO:0000256" key="4">
    <source>
        <dbReference type="ARBA" id="ARBA00022692"/>
    </source>
</evidence>
<keyword evidence="13" id="KW-1185">Reference proteome</keyword>
<dbReference type="InterPro" id="IPR004299">
    <property type="entry name" value="MBOAT_fam"/>
</dbReference>
<dbReference type="FunFam" id="1.25.10.10:FF:000217">
    <property type="entry name" value="20S cyclosome subunit (APC1/BimE)"/>
    <property type="match status" value="1"/>
</dbReference>
<accession>A0AAX6MJS3</accession>
<comment type="similarity">
    <text evidence="2">Belongs to the APC1 family.</text>
</comment>
<feature type="transmembrane region" description="Helical" evidence="10">
    <location>
        <begin position="2367"/>
        <end position="2390"/>
    </location>
</feature>
<dbReference type="GO" id="GO:0070979">
    <property type="term" value="P:protein K11-linked ubiquitination"/>
    <property type="evidence" value="ECO:0007669"/>
    <property type="project" value="TreeGrafter"/>
</dbReference>
<dbReference type="GO" id="GO:0051301">
    <property type="term" value="P:cell division"/>
    <property type="evidence" value="ECO:0007669"/>
    <property type="project" value="UniProtKB-KW"/>
</dbReference>
<keyword evidence="3" id="KW-0132">Cell division</keyword>
<reference evidence="12 13" key="1">
    <citation type="journal article" date="2024" name="Front Chem Biol">
        <title>Unveiling the potential of Daldinia eschscholtzii MFLUCC 19-0629 through bioactivity and bioinformatics studies for enhanced sustainable agriculture production.</title>
        <authorList>
            <person name="Brooks S."/>
            <person name="Weaver J.A."/>
            <person name="Klomchit A."/>
            <person name="Alharthi S.A."/>
            <person name="Onlamun T."/>
            <person name="Nurani R."/>
            <person name="Vong T.K."/>
            <person name="Alberti F."/>
            <person name="Greco C."/>
        </authorList>
    </citation>
    <scope>NUCLEOTIDE SEQUENCE [LARGE SCALE GENOMIC DNA]</scope>
    <source>
        <strain evidence="12">MFLUCC 19-0629</strain>
    </source>
</reference>
<feature type="region of interest" description="Disordered" evidence="9">
    <location>
        <begin position="330"/>
        <end position="464"/>
    </location>
</feature>
<evidence type="ECO:0000256" key="2">
    <source>
        <dbReference type="ARBA" id="ARBA00010547"/>
    </source>
</evidence>
<evidence type="ECO:0000259" key="11">
    <source>
        <dbReference type="Pfam" id="PF12859"/>
    </source>
</evidence>
<evidence type="ECO:0000256" key="9">
    <source>
        <dbReference type="SAM" id="MobiDB-lite"/>
    </source>
</evidence>
<feature type="compositionally biased region" description="Low complexity" evidence="9">
    <location>
        <begin position="2436"/>
        <end position="2454"/>
    </location>
</feature>
<proteinExistence type="inferred from homology"/>
<comment type="subcellular location">
    <subcellularLocation>
        <location evidence="1">Membrane</location>
        <topology evidence="1">Multi-pass membrane protein</topology>
    </subcellularLocation>
</comment>
<dbReference type="PANTHER" id="PTHR12827">
    <property type="entry name" value="MEIOTIC CHECKPOINT REGULATOR TSG24 FAMILY MEMBER"/>
    <property type="match status" value="1"/>
</dbReference>
<dbReference type="GO" id="GO:0007091">
    <property type="term" value="P:metaphase/anaphase transition of mitotic cell cycle"/>
    <property type="evidence" value="ECO:0007669"/>
    <property type="project" value="TreeGrafter"/>
</dbReference>
<feature type="transmembrane region" description="Helical" evidence="10">
    <location>
        <begin position="2402"/>
        <end position="2419"/>
    </location>
</feature>
<dbReference type="GO" id="GO:0060090">
    <property type="term" value="F:molecular adaptor activity"/>
    <property type="evidence" value="ECO:0007669"/>
    <property type="project" value="TreeGrafter"/>
</dbReference>
<dbReference type="Gene3D" id="1.25.10.10">
    <property type="entry name" value="Leucine-rich Repeat Variant"/>
    <property type="match status" value="3"/>
</dbReference>
<feature type="compositionally biased region" description="Basic and acidic residues" evidence="9">
    <location>
        <begin position="98"/>
        <end position="108"/>
    </location>
</feature>
<dbReference type="Pfam" id="PF12859">
    <property type="entry name" value="ANAPC1"/>
    <property type="match status" value="1"/>
</dbReference>
<dbReference type="GO" id="GO:0005680">
    <property type="term" value="C:anaphase-promoting complex"/>
    <property type="evidence" value="ECO:0007669"/>
    <property type="project" value="InterPro"/>
</dbReference>
<feature type="transmembrane region" description="Helical" evidence="10">
    <location>
        <begin position="2006"/>
        <end position="2033"/>
    </location>
</feature>
<evidence type="ECO:0000313" key="13">
    <source>
        <dbReference type="Proteomes" id="UP001369815"/>
    </source>
</evidence>
<gene>
    <name evidence="12" type="ORF">Daesc_005028</name>
</gene>
<dbReference type="InterPro" id="IPR049255">
    <property type="entry name" value="Apc1_N"/>
</dbReference>
<keyword evidence="6 10" id="KW-1133">Transmembrane helix</keyword>
<dbReference type="Pfam" id="PF03062">
    <property type="entry name" value="MBOAT"/>
    <property type="match status" value="1"/>
</dbReference>
<feature type="region of interest" description="Disordered" evidence="9">
    <location>
        <begin position="2430"/>
        <end position="2499"/>
    </location>
</feature>
<dbReference type="InterPro" id="IPR024990">
    <property type="entry name" value="Apc1"/>
</dbReference>
<dbReference type="GO" id="GO:0031145">
    <property type="term" value="P:anaphase-promoting complex-dependent catabolic process"/>
    <property type="evidence" value="ECO:0007669"/>
    <property type="project" value="TreeGrafter"/>
</dbReference>
<feature type="transmembrane region" description="Helical" evidence="10">
    <location>
        <begin position="2039"/>
        <end position="2056"/>
    </location>
</feature>
<dbReference type="Proteomes" id="UP001369815">
    <property type="component" value="Unassembled WGS sequence"/>
</dbReference>
<feature type="compositionally biased region" description="Polar residues" evidence="9">
    <location>
        <begin position="423"/>
        <end position="441"/>
    </location>
</feature>
<evidence type="ECO:0000256" key="6">
    <source>
        <dbReference type="ARBA" id="ARBA00022989"/>
    </source>
</evidence>
<comment type="caution">
    <text evidence="12">The sequence shown here is derived from an EMBL/GenBank/DDBJ whole genome shotgun (WGS) entry which is preliminary data.</text>
</comment>
<keyword evidence="5" id="KW-0498">Mitosis</keyword>
<evidence type="ECO:0000256" key="8">
    <source>
        <dbReference type="ARBA" id="ARBA00023306"/>
    </source>
</evidence>
<keyword evidence="4 10" id="KW-0812">Transmembrane</keyword>
<keyword evidence="7 10" id="KW-0472">Membrane</keyword>
<evidence type="ECO:0000313" key="12">
    <source>
        <dbReference type="EMBL" id="KAK6952734.1"/>
    </source>
</evidence>
<keyword evidence="8" id="KW-0131">Cell cycle</keyword>
<sequence length="2499" mass="279327">MASVTSLGLHEPTALQYAIQEQLLPENPPSSSYDWSITVSHSGNEEGEDELLVTKDAVIWSRGCIFRKCFGFKLENEPIIQALLTYFPNSEITEDAQDDRPGEKRVRFQSETNTNKNERALSKALVVFLKTQAHVYFLDGTSHVVHMPFEVESACAAPQGVIIQRRQRTDTNLAASLKFPRVPHNSFISNQLSPASIRSSQLSTFTTETLGKPKALPLRLNANLDNLWDIPEAKNDSQWPRLVALTDPLLELGLVVTQTDTSVKRKSRPSSEKSPNFLDRAEEIVHIEDIAHNQTHKKGKGKLVLAVTVNRETCMYTVWKLTYISNEDPFVNGRKPTKTKTDRRRSSMQPGLPSGATTPLHPTFRESFGAPLPGKRSRKSERIEKNDKTLQNLESSLGIEKESGVTRRTSRRVSSMLARADLSASQDRTAFSEQAQISNHPNTRRDTSHGSHRGRASGAFSGPSFTGTINHGVNPLLEAPVDSLLEELRAGGDFEGFHSMGIDDHEFDGLTQEVLFTRIHSIPIDNSNVRYSLSKQPARTQCKVFCLVGPESTDDGQNNQQVLVGIQDPMEKRLQLLTLHLQPGNPSSTSSPGPDRTVVTFSQLRKAQNVIDSCKIVDGELSMILVLSQSAGGQRELSIQAPWTQMTSVNLPSKLSLANLRSLDYHGSLINRDVGINRAVTPAIGEIAGLRHPKLRGVVDILDEDTQQHHQIRIQLQPTSPRVLKVLKALQTALPTTCGERLVSNWWEIIAWLRQQDAGIADIEWSAVVIQIFSIFLALDVDEATLPADNTPRRRSRSYLRSSSGAQIDLGDWDAMNRYETLGSLTHPSWVENKAWQWIMEEDDSSSSTFRASSERDNTDFLTIHTKYALAYLSSSNGDAACGPDGYLPTSPSHDYLSRTRYAQDIFLALHLLLEEQKLNIASRHILSPGSVNLRSVLLQVARCLKWFEWINAYELEMPLDWPEQQPGLMNISVSVRPPEPAYWNVFDWIRTNLSPQPNSPAFVPPIRSTMVYSIIPRTKMFEDLFKTLSLRRRSPTDFVEAMHQSGVTPMVLESLPEHVLVPLQDAIAQCQPAPPSRWSKGMLDLINRGDVGSVLTQSSILHIRSTSVLTPTHIASWDFNSLCQNVMEFSDAPSDDIAESDKQAVIRAIFKDDRRLDETKLMLNTTKPRIMRLDPLPEWTEAYYLEQQKDMVTRLANNTLSIPAGRGLMNYGLRFPLLTQKFHINGFVLNCTVQPNNVTVGVDKSLFTEERIAWAFFHSGVAGGLSISRQAKGIDTSWILYNKPGNDLSNRHAGFLLALGLNGHLKGVAKWVAFKYLTPKHTMTSIGLLLGLAASYIGTMDSLITRLLSVHVTRMLPRGAAELNLSPLTQTTGIMGIGLLYCNSQHRRMSEIMMSEIEHIETEDDEEPLRTECYRLAAGFALGFINLGKGTDLKGLHDMRITEKLLTLASATKKAEHVHILDRSTAAAVVAIALIYMKSEDHIVARKIDVPDSSLQFDYIRPDILLLRTVAKHLILWSEIEPTQDWVRKNLPRQYHSRLQPPQYPPDHPSRGPLNSTHLPFLTILAGLCFSIALRFAGSGNLKVRDLLLSYIRRYYSQCRHPSPKASFDERIVQVTACMCLDVVSLSCATVMAGTCDLEVLRYLRSLHGRNDPDTTYGSHMATHMAMGALSLGCGTQTFNTSNIAIASLLVAFYPVFPDSVQDNKSHLQAFRHFWVLATDPRCLVTKDVSTNAPVSVPIAIRLKDSTEEEVRMTPCLLPPLSDVQRVRTISPDFWNLELNFETHPEYAEAFKRSQALYLRRRPVSDSPFATTMLALGRQGGLGGSLSADAAPQTLEWLFDTVPGLRKLTHAERGIVLDRGVGGPDVSNSAATAVDARLVLEDAVASGNRDDLLGLKGLFEWFEWRARKTQVEERTKEDNSKDKNSEKKELSWSGEGWLRESIAESLKGGVWLAAFEWLSGVVGASPDELKLIFSLLASYPLAGLLKRVPDARPEYKNLFNIGGGLFYLVGLFSLWAGVRTLFISSAVTYALAHYLRTSAYMPWIAFVFLMGHMAVNQLSRQFDDNPAAVDITGAQMVLVMKLSAFAWNVADGTLPEDQLSDFQKSRRIIELPGLLDYAGYVLFFPGLLTGPAFDYNEYRGWIDCSMFDVPATIDPAKKPPTRKKRKIPRSGTPATLKLASGLGWIWLFLNLSKWYSPDALLNDGSSPVGFLRRVLIMHMVGFTARCKYYGVWCLAEGSCILSGLGYNGVDPVTGKVSWNRLQNINPWGVELAQNSRAYLENWNMNTNKWLRYYIYLRVTPRNKKPGFRASLATFVTSAFWHGFYPGYYLSFVFASFIQTAAKNYRRHVRPFFLDPVTQKPLPSKRYYDIASWVATQTTFSFAVSPFIILRLDDSLRAWSRVYYYALITTGASLAFFASPAKSQLRRMLEERTRGRSAGSGRTSRSASTDSSAGPVLGLSADPGKDIDEALQELREEVERVRKDVDGKTSGRENEKKEL</sequence>
<evidence type="ECO:0000256" key="3">
    <source>
        <dbReference type="ARBA" id="ARBA00022618"/>
    </source>
</evidence>
<feature type="compositionally biased region" description="Basic and acidic residues" evidence="9">
    <location>
        <begin position="2463"/>
        <end position="2499"/>
    </location>
</feature>
<evidence type="ECO:0000256" key="10">
    <source>
        <dbReference type="SAM" id="Phobius"/>
    </source>
</evidence>
<protein>
    <recommendedName>
        <fullName evidence="11">Anaphase-promoting complex subunit 1 N-terminal domain-containing protein</fullName>
    </recommendedName>
</protein>
<evidence type="ECO:0000256" key="7">
    <source>
        <dbReference type="ARBA" id="ARBA00023136"/>
    </source>
</evidence>
<name>A0AAX6MJS3_9PEZI</name>
<dbReference type="InterPro" id="IPR011989">
    <property type="entry name" value="ARM-like"/>
</dbReference>
<dbReference type="PANTHER" id="PTHR12827:SF3">
    <property type="entry name" value="ANAPHASE-PROMOTING COMPLEX SUBUNIT 1"/>
    <property type="match status" value="1"/>
</dbReference>
<dbReference type="EMBL" id="JBANMG010000005">
    <property type="protein sequence ID" value="KAK6952734.1"/>
    <property type="molecule type" value="Genomic_DNA"/>
</dbReference>
<evidence type="ECO:0000256" key="5">
    <source>
        <dbReference type="ARBA" id="ARBA00022776"/>
    </source>
</evidence>
<dbReference type="GO" id="GO:0016020">
    <property type="term" value="C:membrane"/>
    <property type="evidence" value="ECO:0007669"/>
    <property type="project" value="UniProtKB-SubCell"/>
</dbReference>
<feature type="region of interest" description="Disordered" evidence="9">
    <location>
        <begin position="93"/>
        <end position="114"/>
    </location>
</feature>